<reference evidence="3" key="1">
    <citation type="submission" date="2013-08" db="EMBL/GenBank/DDBJ databases">
        <authorList>
            <person name="Mendez C."/>
            <person name="Richter M."/>
            <person name="Ferrer M."/>
            <person name="Sanchez J."/>
        </authorList>
    </citation>
    <scope>NUCLEOTIDE SEQUENCE</scope>
</reference>
<feature type="non-terminal residue" evidence="3">
    <location>
        <position position="105"/>
    </location>
</feature>
<dbReference type="SUPFAM" id="SSF63829">
    <property type="entry name" value="Calcium-dependent phosphotriesterase"/>
    <property type="match status" value="1"/>
</dbReference>
<dbReference type="EMBL" id="AUZX01000211">
    <property type="protein sequence ID" value="EQD81013.1"/>
    <property type="molecule type" value="Genomic_DNA"/>
</dbReference>
<dbReference type="Gene3D" id="2.120.10.30">
    <property type="entry name" value="TolB, C-terminal domain"/>
    <property type="match status" value="1"/>
</dbReference>
<feature type="region of interest" description="Disordered" evidence="1">
    <location>
        <begin position="82"/>
        <end position="105"/>
    </location>
</feature>
<feature type="domain" description="SMP-30/Gluconolactonase/LRE-like region" evidence="2">
    <location>
        <begin position="17"/>
        <end position="105"/>
    </location>
</feature>
<evidence type="ECO:0000259" key="2">
    <source>
        <dbReference type="Pfam" id="PF08450"/>
    </source>
</evidence>
<evidence type="ECO:0000313" key="3">
    <source>
        <dbReference type="EMBL" id="EQD81013.1"/>
    </source>
</evidence>
<reference evidence="3" key="2">
    <citation type="journal article" date="2014" name="ISME J.">
        <title>Microbial stratification in low pH oxic and suboxic macroscopic growths along an acid mine drainage.</title>
        <authorList>
            <person name="Mendez-Garcia C."/>
            <person name="Mesa V."/>
            <person name="Sprenger R.R."/>
            <person name="Richter M."/>
            <person name="Diez M.S."/>
            <person name="Solano J."/>
            <person name="Bargiela R."/>
            <person name="Golyshina O.V."/>
            <person name="Manteca A."/>
            <person name="Ramos J.L."/>
            <person name="Gallego J.R."/>
            <person name="Llorente I."/>
            <person name="Martins Dos Santos V.A."/>
            <person name="Jensen O.N."/>
            <person name="Pelaez A.I."/>
            <person name="Sanchez J."/>
            <person name="Ferrer M."/>
        </authorList>
    </citation>
    <scope>NUCLEOTIDE SEQUENCE</scope>
</reference>
<dbReference type="AlphaFoldDB" id="T1CGQ3"/>
<dbReference type="Pfam" id="PF08450">
    <property type="entry name" value="SGL"/>
    <property type="match status" value="1"/>
</dbReference>
<sequence>MTQYQLETILENGTFFESPRWHDGSWWLSDFYSHRVIRLDSNNAPEVMLEVPGQPSGIGWLPDGSMLVVSMKDHLLLRSTAKGTSSVHADLSQYSGGPSNDMAID</sequence>
<name>T1CGQ3_9ZZZZ</name>
<accession>T1CGQ3</accession>
<protein>
    <submittedName>
        <fullName evidence="3">SMP-30/Gluconolaconase/LRE domain protein</fullName>
    </submittedName>
</protein>
<dbReference type="InterPro" id="IPR011042">
    <property type="entry name" value="6-blade_b-propeller_TolB-like"/>
</dbReference>
<gene>
    <name evidence="3" type="ORF">B1A_00278</name>
</gene>
<comment type="caution">
    <text evidence="3">The sequence shown here is derived from an EMBL/GenBank/DDBJ whole genome shotgun (WGS) entry which is preliminary data.</text>
</comment>
<feature type="compositionally biased region" description="Polar residues" evidence="1">
    <location>
        <begin position="82"/>
        <end position="98"/>
    </location>
</feature>
<dbReference type="InterPro" id="IPR013658">
    <property type="entry name" value="SGL"/>
</dbReference>
<evidence type="ECO:0000256" key="1">
    <source>
        <dbReference type="SAM" id="MobiDB-lite"/>
    </source>
</evidence>
<organism evidence="3">
    <name type="scientific">mine drainage metagenome</name>
    <dbReference type="NCBI Taxonomy" id="410659"/>
    <lineage>
        <taxon>unclassified sequences</taxon>
        <taxon>metagenomes</taxon>
        <taxon>ecological metagenomes</taxon>
    </lineage>
</organism>
<proteinExistence type="predicted"/>